<dbReference type="OrthoDB" id="8479416at2"/>
<reference evidence="1 2" key="1">
    <citation type="submission" date="2017-01" db="EMBL/GenBank/DDBJ databases">
        <title>Genomic analysis of Xuhuaishuia manganoxidans DY6-4.</title>
        <authorList>
            <person name="Wang X."/>
        </authorList>
    </citation>
    <scope>NUCLEOTIDE SEQUENCE [LARGE SCALE GENOMIC DNA]</scope>
    <source>
        <strain evidence="1 2">DY6-4</strain>
    </source>
</reference>
<evidence type="ECO:0000313" key="1">
    <source>
        <dbReference type="EMBL" id="APX88487.1"/>
    </source>
</evidence>
<dbReference type="GO" id="GO:0042834">
    <property type="term" value="F:peptidoglycan binding"/>
    <property type="evidence" value="ECO:0007669"/>
    <property type="project" value="InterPro"/>
</dbReference>
<dbReference type="InterPro" id="IPR007730">
    <property type="entry name" value="SPOR-like_dom"/>
</dbReference>
<accession>A0A2M9DGY7</accession>
<dbReference type="RefSeq" id="WP_076978512.1">
    <property type="nucleotide sequence ID" value="NZ_CP019124.1"/>
</dbReference>
<organism evidence="1 2">
    <name type="scientific">Brevirhabdus pacifica</name>
    <dbReference type="NCBI Taxonomy" id="1267768"/>
    <lineage>
        <taxon>Bacteria</taxon>
        <taxon>Pseudomonadati</taxon>
        <taxon>Pseudomonadota</taxon>
        <taxon>Alphaproteobacteria</taxon>
        <taxon>Rhodobacterales</taxon>
        <taxon>Paracoccaceae</taxon>
        <taxon>Brevirhabdus</taxon>
    </lineage>
</organism>
<evidence type="ECO:0000313" key="2">
    <source>
        <dbReference type="Proteomes" id="UP000187266"/>
    </source>
</evidence>
<protein>
    <submittedName>
        <fullName evidence="1">Uncharacterized protein</fullName>
    </submittedName>
</protein>
<dbReference type="Pfam" id="PF05036">
    <property type="entry name" value="SPOR"/>
    <property type="match status" value="1"/>
</dbReference>
<sequence>MAEVDYDAYDSGTYETGPDNRNGLTSAIVNWSGALLSVGLVGGLGVWGYQLSVRDVSEIPVIQALAGPMRMAPKDPGGSRAAHQGLSVNQVQAEGQAAPVADRVVLAPEPLELPAEAQDDVAEEPVALAALESAVDADTVATSRAARSPAADALPAAAALDARGAVPGEAEEGLSRILPARAVPQKSTLGAAVDAVVQAVARPQADAGAPVGEATLQTASFRAIPADIPGVARSVRPARRSSVDVDSLLKQRNARPVAAAAPARSLELDADSLTPGTRLVQLGAYDSVETARVEWDRISARFATYMDGRQRVIQKTESGGRTFYRLRVAGFDGVSDSRRFCSVLLAENAACIPVVAR</sequence>
<dbReference type="PROSITE" id="PS51724">
    <property type="entry name" value="SPOR"/>
    <property type="match status" value="1"/>
</dbReference>
<keyword evidence="2" id="KW-1185">Reference proteome</keyword>
<dbReference type="EMBL" id="CP019124">
    <property type="protein sequence ID" value="APX88487.1"/>
    <property type="molecule type" value="Genomic_DNA"/>
</dbReference>
<dbReference type="AlphaFoldDB" id="A0A1U7DEQ9"/>
<proteinExistence type="predicted"/>
<dbReference type="Proteomes" id="UP000187266">
    <property type="component" value="Chromosome"/>
</dbReference>
<accession>A0A1U7DEQ9</accession>
<dbReference type="STRING" id="1267768.BV394_01045"/>
<gene>
    <name evidence="1" type="ORF">BV394_01045</name>
</gene>
<name>A0A1U7DEQ9_9RHOB</name>